<dbReference type="Gene3D" id="2.102.10.10">
    <property type="entry name" value="Rieske [2Fe-2S] iron-sulphur domain"/>
    <property type="match status" value="1"/>
</dbReference>
<evidence type="ECO:0000256" key="2">
    <source>
        <dbReference type="ARBA" id="ARBA00022714"/>
    </source>
</evidence>
<evidence type="ECO:0000256" key="1">
    <source>
        <dbReference type="ARBA" id="ARBA00022553"/>
    </source>
</evidence>
<keyword evidence="4" id="KW-0677">Repeat</keyword>
<dbReference type="GO" id="GO:0046872">
    <property type="term" value="F:metal ion binding"/>
    <property type="evidence" value="ECO:0007669"/>
    <property type="project" value="UniProtKB-KW"/>
</dbReference>
<keyword evidence="2" id="KW-0001">2Fe-2S</keyword>
<dbReference type="PANTHER" id="PTHR21496:SF0">
    <property type="entry name" value="RIESKE DOMAIN-CONTAINING PROTEIN"/>
    <property type="match status" value="1"/>
</dbReference>
<dbReference type="AlphaFoldDB" id="A0A3M6TBB4"/>
<evidence type="ECO:0000256" key="4">
    <source>
        <dbReference type="ARBA" id="ARBA00022737"/>
    </source>
</evidence>
<evidence type="ECO:0000313" key="12">
    <source>
        <dbReference type="EMBL" id="RMX38564.1"/>
    </source>
</evidence>
<evidence type="ECO:0000256" key="9">
    <source>
        <dbReference type="ARBA" id="ARBA00071952"/>
    </source>
</evidence>
<dbReference type="OMA" id="ISIAIWY"/>
<keyword evidence="5" id="KW-0007">Acetylation</keyword>
<dbReference type="FunFam" id="2.102.10.10:FF:000009">
    <property type="entry name" value="Rieske Fe-S domain containing"/>
    <property type="match status" value="1"/>
</dbReference>
<dbReference type="Proteomes" id="UP000275408">
    <property type="component" value="Unassembled WGS sequence"/>
</dbReference>
<feature type="region of interest" description="Disordered" evidence="10">
    <location>
        <begin position="1"/>
        <end position="28"/>
    </location>
</feature>
<evidence type="ECO:0000256" key="3">
    <source>
        <dbReference type="ARBA" id="ARBA00022723"/>
    </source>
</evidence>
<feature type="domain" description="Rieske" evidence="11">
    <location>
        <begin position="30"/>
        <end position="130"/>
    </location>
</feature>
<dbReference type="PROSITE" id="PS51296">
    <property type="entry name" value="RIESKE"/>
    <property type="match status" value="1"/>
</dbReference>
<comment type="caution">
    <text evidence="12">The sequence shown here is derived from an EMBL/GenBank/DDBJ whole genome shotgun (WGS) entry which is preliminary data.</text>
</comment>
<reference evidence="12 13" key="1">
    <citation type="journal article" date="2018" name="Sci. Rep.">
        <title>Comparative analysis of the Pocillopora damicornis genome highlights role of immune system in coral evolution.</title>
        <authorList>
            <person name="Cunning R."/>
            <person name="Bay R.A."/>
            <person name="Gillette P."/>
            <person name="Baker A.C."/>
            <person name="Traylor-Knowles N."/>
        </authorList>
    </citation>
    <scope>NUCLEOTIDE SEQUENCE [LARGE SCALE GENOMIC DNA]</scope>
    <source>
        <strain evidence="12">RSMAS</strain>
        <tissue evidence="12">Whole animal</tissue>
    </source>
</reference>
<sequence>MVILSNMTDLPPETTNSESEAVSSQPNSPVFVGNKHEFVEKQKVKCNVNGRDIVVFYHNQRFYAMDQHCYHAGGPLDKGDIEDIGGRWCIICPYHKQKITLETGEGLHYSIDPYNLKKPPELCSKGVVQRVHHVQVIGNKLYVTLSDSKEYLPSDYFYSKRVVKSN</sequence>
<protein>
    <recommendedName>
        <fullName evidence="9 11">Rieske domain-containing protein</fullName>
    </recommendedName>
</protein>
<dbReference type="InterPro" id="IPR054716">
    <property type="entry name" value="Sol_Rieske_ferrdox_dom"/>
</dbReference>
<dbReference type="EMBL" id="RCHS01003989">
    <property type="protein sequence ID" value="RMX38564.1"/>
    <property type="molecule type" value="Genomic_DNA"/>
</dbReference>
<keyword evidence="7" id="KW-0411">Iron-sulfur</keyword>
<dbReference type="Pfam" id="PF22543">
    <property type="entry name" value="Rieske_4"/>
    <property type="match status" value="1"/>
</dbReference>
<organism evidence="12 13">
    <name type="scientific">Pocillopora damicornis</name>
    <name type="common">Cauliflower coral</name>
    <name type="synonym">Millepora damicornis</name>
    <dbReference type="NCBI Taxonomy" id="46731"/>
    <lineage>
        <taxon>Eukaryota</taxon>
        <taxon>Metazoa</taxon>
        <taxon>Cnidaria</taxon>
        <taxon>Anthozoa</taxon>
        <taxon>Hexacorallia</taxon>
        <taxon>Scleractinia</taxon>
        <taxon>Astrocoeniina</taxon>
        <taxon>Pocilloporidae</taxon>
        <taxon>Pocillopora</taxon>
    </lineage>
</organism>
<name>A0A3M6TBB4_POCDA</name>
<comment type="cofactor">
    <cofactor evidence="8">
        <name>[2Fe-2S] cluster</name>
        <dbReference type="ChEBI" id="CHEBI:190135"/>
    </cofactor>
</comment>
<dbReference type="InterPro" id="IPR036922">
    <property type="entry name" value="Rieske_2Fe-2S_sf"/>
</dbReference>
<accession>A0A3M6TBB4</accession>
<evidence type="ECO:0000256" key="5">
    <source>
        <dbReference type="ARBA" id="ARBA00022990"/>
    </source>
</evidence>
<keyword evidence="6" id="KW-0408">Iron</keyword>
<dbReference type="PANTHER" id="PTHR21496">
    <property type="entry name" value="FERREDOXIN-RELATED"/>
    <property type="match status" value="1"/>
</dbReference>
<keyword evidence="13" id="KW-1185">Reference proteome</keyword>
<evidence type="ECO:0000313" key="13">
    <source>
        <dbReference type="Proteomes" id="UP000275408"/>
    </source>
</evidence>
<evidence type="ECO:0000259" key="11">
    <source>
        <dbReference type="PROSITE" id="PS51296"/>
    </source>
</evidence>
<evidence type="ECO:0000256" key="6">
    <source>
        <dbReference type="ARBA" id="ARBA00023004"/>
    </source>
</evidence>
<evidence type="ECO:0000256" key="10">
    <source>
        <dbReference type="SAM" id="MobiDB-lite"/>
    </source>
</evidence>
<evidence type="ECO:0000256" key="7">
    <source>
        <dbReference type="ARBA" id="ARBA00023014"/>
    </source>
</evidence>
<keyword evidence="1" id="KW-0597">Phosphoprotein</keyword>
<keyword evidence="3" id="KW-0479">Metal-binding</keyword>
<dbReference type="CDD" id="cd03467">
    <property type="entry name" value="Rieske"/>
    <property type="match status" value="1"/>
</dbReference>
<dbReference type="InterPro" id="IPR017941">
    <property type="entry name" value="Rieske_2Fe-2S"/>
</dbReference>
<proteinExistence type="predicted"/>
<evidence type="ECO:0000256" key="8">
    <source>
        <dbReference type="ARBA" id="ARBA00034078"/>
    </source>
</evidence>
<dbReference type="SUPFAM" id="SSF50022">
    <property type="entry name" value="ISP domain"/>
    <property type="match status" value="1"/>
</dbReference>
<gene>
    <name evidence="12" type="ORF">pdam_00010250</name>
</gene>
<dbReference type="GO" id="GO:0051537">
    <property type="term" value="F:2 iron, 2 sulfur cluster binding"/>
    <property type="evidence" value="ECO:0007669"/>
    <property type="project" value="UniProtKB-KW"/>
</dbReference>
<dbReference type="OrthoDB" id="426882at2759"/>